<reference evidence="2 3" key="1">
    <citation type="journal article" date="2016" name="Int. J. Mol. Sci.">
        <title>Comparative genomics of the extreme acidophile Acidithiobacillus thiooxidans reveals intraspecific divergence and niche adaptation.</title>
        <authorList>
            <person name="Zhang X."/>
            <person name="Feng X."/>
            <person name="Tao J."/>
            <person name="Ma L."/>
            <person name="Xiao Y."/>
            <person name="Liang Y."/>
            <person name="Liu X."/>
            <person name="Yin H."/>
        </authorList>
    </citation>
    <scope>NUCLEOTIDE SEQUENCE [LARGE SCALE GENOMIC DNA]</scope>
    <source>
        <strain evidence="2 3">A02</strain>
    </source>
</reference>
<gene>
    <name evidence="2" type="ORF">A6P07_10170</name>
</gene>
<dbReference type="PANTHER" id="PTHR30337">
    <property type="entry name" value="COMPONENT OF ATP-DEPENDENT DSDNA EXONUCLEASE"/>
    <property type="match status" value="1"/>
</dbReference>
<organism evidence="2 3">
    <name type="scientific">Acidithiobacillus thiooxidans</name>
    <name type="common">Thiobacillus thiooxidans</name>
    <dbReference type="NCBI Taxonomy" id="930"/>
    <lineage>
        <taxon>Bacteria</taxon>
        <taxon>Pseudomonadati</taxon>
        <taxon>Pseudomonadota</taxon>
        <taxon>Acidithiobacillia</taxon>
        <taxon>Acidithiobacillales</taxon>
        <taxon>Acidithiobacillaceae</taxon>
        <taxon>Acidithiobacillus</taxon>
    </lineage>
</organism>
<dbReference type="EMBL" id="LWSA01000145">
    <property type="protein sequence ID" value="OCX72322.1"/>
    <property type="molecule type" value="Genomic_DNA"/>
</dbReference>
<accession>A0A1C2I099</accession>
<name>A0A1C2I099_ACITH</name>
<evidence type="ECO:0000313" key="2">
    <source>
        <dbReference type="EMBL" id="OCX72322.1"/>
    </source>
</evidence>
<dbReference type="Proteomes" id="UP000094893">
    <property type="component" value="Unassembled WGS sequence"/>
</dbReference>
<dbReference type="InterPro" id="IPR029052">
    <property type="entry name" value="Metallo-depent_PP-like"/>
</dbReference>
<dbReference type="RefSeq" id="WP_024895257.1">
    <property type="nucleotide sequence ID" value="NZ_LWRZ01000345.1"/>
</dbReference>
<dbReference type="SUPFAM" id="SSF56300">
    <property type="entry name" value="Metallo-dependent phosphatases"/>
    <property type="match status" value="1"/>
</dbReference>
<feature type="region of interest" description="Disordered" evidence="1">
    <location>
        <begin position="471"/>
        <end position="492"/>
    </location>
</feature>
<protein>
    <submittedName>
        <fullName evidence="2">Uncharacterized protein</fullName>
    </submittedName>
</protein>
<dbReference type="InterPro" id="IPR050535">
    <property type="entry name" value="DNA_Repair-Maintenance_Comp"/>
</dbReference>
<evidence type="ECO:0000256" key="1">
    <source>
        <dbReference type="SAM" id="MobiDB-lite"/>
    </source>
</evidence>
<proteinExistence type="predicted"/>
<dbReference type="AlphaFoldDB" id="A0A1C2I099"/>
<comment type="caution">
    <text evidence="2">The sequence shown here is derived from an EMBL/GenBank/DDBJ whole genome shotgun (WGS) entry which is preliminary data.</text>
</comment>
<evidence type="ECO:0000313" key="3">
    <source>
        <dbReference type="Proteomes" id="UP000094893"/>
    </source>
</evidence>
<sequence>MKIAQFSDLHYCPEHLDEVDRCFSAAVEAAIEEDVEVAVISGDSTDHRVDLHSLSVQKLSERIHTLSNHCPVLMLQGTFFHEPLGTLEVFQYVGGKYPVFVATDIQQVALTEDNAWVSSLSGETPHFVFTEETLPKNTKALFSCLPTVNKAEMVSAIAADDHAALGDVLAELLSAFAPINTVAREKHIPTIGVSHGTVHGCLTEHGVPMIGFDHEFTTGSLFASKVQAYMLGHIHKHQVWENALPQYGTQRIAYPGSIGRLHFGEEGDKGWLFWEIDYRNAACMLMPTPAKQLLHIDFEAAPDVAEIQKVVGENPGAFVRIRYNIPEDQRHTVDRESLQKIVEQAGAKSVKIEGRIIPVVRVRAQGISQSKTLEEKLRKWCENTHCEAAPLVGRLPLLVNDDAETIASDLMHGKPPVPPTSADNGPAVSVTDNPVSVTPDVMPVTPGVTHVTPDVTPDVTPVTPDVMDAVTHPDKPADHPVATRNAKKQTPQQEVDLLDLF</sequence>
<dbReference type="Gene3D" id="3.60.21.10">
    <property type="match status" value="1"/>
</dbReference>
<dbReference type="STRING" id="930.GCA_002079865_00371"/>